<feature type="domain" description="F-box" evidence="1">
    <location>
        <begin position="2"/>
        <end position="46"/>
    </location>
</feature>
<protein>
    <recommendedName>
        <fullName evidence="1">F-box domain-containing protein</fullName>
    </recommendedName>
</protein>
<dbReference type="SUPFAM" id="SSF81383">
    <property type="entry name" value="F-box domain"/>
    <property type="match status" value="1"/>
</dbReference>
<evidence type="ECO:0000313" key="3">
    <source>
        <dbReference type="Proteomes" id="UP000265703"/>
    </source>
</evidence>
<comment type="caution">
    <text evidence="2">The sequence shown here is derived from an EMBL/GenBank/DDBJ whole genome shotgun (WGS) entry which is preliminary data.</text>
</comment>
<proteinExistence type="predicted"/>
<dbReference type="EMBL" id="QKYT01000400">
    <property type="protein sequence ID" value="RIA85858.1"/>
    <property type="molecule type" value="Genomic_DNA"/>
</dbReference>
<gene>
    <name evidence="2" type="ORF">C1645_830179</name>
</gene>
<name>A0A397SIJ9_9GLOM</name>
<dbReference type="AlphaFoldDB" id="A0A397SIJ9"/>
<reference evidence="2 3" key="1">
    <citation type="submission" date="2018-06" db="EMBL/GenBank/DDBJ databases">
        <title>Comparative genomics reveals the genomic features of Rhizophagus irregularis, R. cerebriforme, R. diaphanum and Gigaspora rosea, and their symbiotic lifestyle signature.</title>
        <authorList>
            <person name="Morin E."/>
            <person name="San Clemente H."/>
            <person name="Chen E.C.H."/>
            <person name="De La Providencia I."/>
            <person name="Hainaut M."/>
            <person name="Kuo A."/>
            <person name="Kohler A."/>
            <person name="Murat C."/>
            <person name="Tang N."/>
            <person name="Roy S."/>
            <person name="Loubradou J."/>
            <person name="Henrissat B."/>
            <person name="Grigoriev I.V."/>
            <person name="Corradi N."/>
            <person name="Roux C."/>
            <person name="Martin F.M."/>
        </authorList>
    </citation>
    <scope>NUCLEOTIDE SEQUENCE [LARGE SCALE GENOMIC DNA]</scope>
    <source>
        <strain evidence="2 3">DAOM 227022</strain>
    </source>
</reference>
<dbReference type="InterPro" id="IPR001810">
    <property type="entry name" value="F-box_dom"/>
</dbReference>
<evidence type="ECO:0000259" key="1">
    <source>
        <dbReference type="Pfam" id="PF12937"/>
    </source>
</evidence>
<dbReference type="InterPro" id="IPR036047">
    <property type="entry name" value="F-box-like_dom_sf"/>
</dbReference>
<dbReference type="Pfam" id="PF12937">
    <property type="entry name" value="F-box-like"/>
    <property type="match status" value="1"/>
</dbReference>
<evidence type="ECO:0000313" key="2">
    <source>
        <dbReference type="EMBL" id="RIA85858.1"/>
    </source>
</evidence>
<accession>A0A397SIJ9</accession>
<dbReference type="CDD" id="cd09917">
    <property type="entry name" value="F-box_SF"/>
    <property type="match status" value="1"/>
</dbReference>
<organism evidence="2 3">
    <name type="scientific">Glomus cerebriforme</name>
    <dbReference type="NCBI Taxonomy" id="658196"/>
    <lineage>
        <taxon>Eukaryota</taxon>
        <taxon>Fungi</taxon>
        <taxon>Fungi incertae sedis</taxon>
        <taxon>Mucoromycota</taxon>
        <taxon>Glomeromycotina</taxon>
        <taxon>Glomeromycetes</taxon>
        <taxon>Glomerales</taxon>
        <taxon>Glomeraceae</taxon>
        <taxon>Glomus</taxon>
    </lineage>
</organism>
<dbReference type="Gene3D" id="3.80.10.10">
    <property type="entry name" value="Ribonuclease Inhibitor"/>
    <property type="match status" value="1"/>
</dbReference>
<dbReference type="Proteomes" id="UP000265703">
    <property type="component" value="Unassembled WGS sequence"/>
</dbReference>
<dbReference type="OrthoDB" id="550575at2759"/>
<sequence>MSQLPVDCLCEILEYLEGDMITLHSCLLVNHLWCEVSVRIFWRNIYDYSTSNFHTLIACLPTESKEILSKNGIIISTPNSKLPMFNYASFCRVLSADQIYYKLVQILKKQQTNSPLNLNNNKHILVQEILKLYMSQIGSLKELEFRECPNINFYFYPRVKDCLKNLSKLICSSDISSEFFYQLSQVCHNILSLNLSVEKVISKGLTDLISAQENLKYLDIDYCSSVDFKDIISSLANPNKISKLFFYTLQPKLLSFIIKFTNLQELELLLDYHKCFKDFEELQYVIFPKLQILKIRSLSSKYKLLIKFLENNGKNLKECYIGNYRDKTDNSFNLAIAKFCPNLRKLSIGFKSSELETLKIVYNSCQYLESIKIWCGDRFLSENEALEAFVKYSHQNIYELVLYRVYSTQSKLLPEELESFFISWINRVPQKPLSLIIIDNYNNNTLDVESMEIINKYIDLGVVKKFKLANV</sequence>
<keyword evidence="3" id="KW-1185">Reference proteome</keyword>
<dbReference type="InterPro" id="IPR032675">
    <property type="entry name" value="LRR_dom_sf"/>
</dbReference>
<dbReference type="SUPFAM" id="SSF52047">
    <property type="entry name" value="RNI-like"/>
    <property type="match status" value="1"/>
</dbReference>